<keyword evidence="3" id="KW-0347">Helicase</keyword>
<dbReference type="GO" id="GO:0004386">
    <property type="term" value="F:helicase activity"/>
    <property type="evidence" value="ECO:0007669"/>
    <property type="project" value="UniProtKB-KW"/>
</dbReference>
<comment type="caution">
    <text evidence="3">The sequence shown here is derived from an EMBL/GenBank/DDBJ whole genome shotgun (WGS) entry which is preliminary data.</text>
</comment>
<accession>A0A8J4YNQ3</accession>
<dbReference type="PANTHER" id="PTHR10133:SF62">
    <property type="entry name" value="DNA POLYMERASE THETA"/>
    <property type="match status" value="1"/>
</dbReference>
<keyword evidence="4" id="KW-1185">Reference proteome</keyword>
<sequence>MSDQKRRQNSSRFKKNFSGNVKFTVAQRLYNDLLEARDRLSVNTYLHLIHLVIPYENVHTVQINPTVFNKAHSMLGVEELKLANALRIHEGVIARMMSGKKIKNVAEEVLKRFYSAMKLQVMWCKQGVWEASVQLGCERGELQQLVNATTAFASCVSHFCAGRAKMMYKAGLKTPQDVAKCEPRKLMQAVTHLSYTSALQIINSAKPPLRSGKARKSSIGGHRGGAQLSRGGHQENGGGGLLVPLT</sequence>
<protein>
    <submittedName>
        <fullName evidence="3">Helicase POLQ-like</fullName>
    </submittedName>
</protein>
<gene>
    <name evidence="3" type="primary">HELQ_1</name>
    <name evidence="3" type="ORF">GWK47_034690</name>
</gene>
<dbReference type="AlphaFoldDB" id="A0A8J4YNQ3"/>
<dbReference type="GO" id="GO:0006261">
    <property type="term" value="P:DNA-templated DNA replication"/>
    <property type="evidence" value="ECO:0007669"/>
    <property type="project" value="InterPro"/>
</dbReference>
<evidence type="ECO:0000313" key="3">
    <source>
        <dbReference type="EMBL" id="KAG0727389.1"/>
    </source>
</evidence>
<dbReference type="Proteomes" id="UP000770661">
    <property type="component" value="Unassembled WGS sequence"/>
</dbReference>
<dbReference type="SUPFAM" id="SSF158702">
    <property type="entry name" value="Sec63 N-terminal domain-like"/>
    <property type="match status" value="1"/>
</dbReference>
<feature type="domain" description="POLQ-like helical" evidence="2">
    <location>
        <begin position="29"/>
        <end position="161"/>
    </location>
</feature>
<feature type="compositionally biased region" description="Gly residues" evidence="1">
    <location>
        <begin position="234"/>
        <end position="246"/>
    </location>
</feature>
<dbReference type="PANTHER" id="PTHR10133">
    <property type="entry name" value="DNA POLYMERASE I"/>
    <property type="match status" value="1"/>
</dbReference>
<evidence type="ECO:0000313" key="4">
    <source>
        <dbReference type="Proteomes" id="UP000770661"/>
    </source>
</evidence>
<dbReference type="InterPro" id="IPR002298">
    <property type="entry name" value="DNA_polymerase_A"/>
</dbReference>
<dbReference type="EMBL" id="JACEEZ010003422">
    <property type="protein sequence ID" value="KAG0727389.1"/>
    <property type="molecule type" value="Genomic_DNA"/>
</dbReference>
<organism evidence="3 4">
    <name type="scientific">Chionoecetes opilio</name>
    <name type="common">Atlantic snow crab</name>
    <name type="synonym">Cancer opilio</name>
    <dbReference type="NCBI Taxonomy" id="41210"/>
    <lineage>
        <taxon>Eukaryota</taxon>
        <taxon>Metazoa</taxon>
        <taxon>Ecdysozoa</taxon>
        <taxon>Arthropoda</taxon>
        <taxon>Crustacea</taxon>
        <taxon>Multicrustacea</taxon>
        <taxon>Malacostraca</taxon>
        <taxon>Eumalacostraca</taxon>
        <taxon>Eucarida</taxon>
        <taxon>Decapoda</taxon>
        <taxon>Pleocyemata</taxon>
        <taxon>Brachyura</taxon>
        <taxon>Eubrachyura</taxon>
        <taxon>Majoidea</taxon>
        <taxon>Majidae</taxon>
        <taxon>Chionoecetes</taxon>
    </lineage>
</organism>
<dbReference type="InterPro" id="IPR048960">
    <property type="entry name" value="POLQ-like_helical"/>
</dbReference>
<dbReference type="GO" id="GO:0006302">
    <property type="term" value="P:double-strand break repair"/>
    <property type="evidence" value="ECO:0007669"/>
    <property type="project" value="TreeGrafter"/>
</dbReference>
<proteinExistence type="predicted"/>
<evidence type="ECO:0000259" key="2">
    <source>
        <dbReference type="Pfam" id="PF21099"/>
    </source>
</evidence>
<dbReference type="GO" id="GO:0003887">
    <property type="term" value="F:DNA-directed DNA polymerase activity"/>
    <property type="evidence" value="ECO:0007669"/>
    <property type="project" value="InterPro"/>
</dbReference>
<dbReference type="Pfam" id="PF21099">
    <property type="entry name" value="POLQ_helical"/>
    <property type="match status" value="1"/>
</dbReference>
<dbReference type="OrthoDB" id="2320933at2759"/>
<keyword evidence="3" id="KW-0378">Hydrolase</keyword>
<reference evidence="3" key="1">
    <citation type="submission" date="2020-07" db="EMBL/GenBank/DDBJ databases">
        <title>The High-quality genome of the commercially important snow crab, Chionoecetes opilio.</title>
        <authorList>
            <person name="Jeong J.-H."/>
            <person name="Ryu S."/>
        </authorList>
    </citation>
    <scope>NUCLEOTIDE SEQUENCE</scope>
    <source>
        <strain evidence="3">MADBK_172401_WGS</strain>
        <tissue evidence="3">Digestive gland</tissue>
    </source>
</reference>
<keyword evidence="3" id="KW-0547">Nucleotide-binding</keyword>
<evidence type="ECO:0000256" key="1">
    <source>
        <dbReference type="SAM" id="MobiDB-lite"/>
    </source>
</evidence>
<feature type="region of interest" description="Disordered" evidence="1">
    <location>
        <begin position="208"/>
        <end position="246"/>
    </location>
</feature>
<dbReference type="Gene3D" id="1.10.3380.20">
    <property type="match status" value="1"/>
</dbReference>
<keyword evidence="3" id="KW-0067">ATP-binding</keyword>
<name>A0A8J4YNQ3_CHIOP</name>